<evidence type="ECO:0000313" key="2">
    <source>
        <dbReference type="EMBL" id="EFA08075.1"/>
    </source>
</evidence>
<organism evidence="2 3">
    <name type="scientific">Tribolium castaneum</name>
    <name type="common">Red flour beetle</name>
    <dbReference type="NCBI Taxonomy" id="7070"/>
    <lineage>
        <taxon>Eukaryota</taxon>
        <taxon>Metazoa</taxon>
        <taxon>Ecdysozoa</taxon>
        <taxon>Arthropoda</taxon>
        <taxon>Hexapoda</taxon>
        <taxon>Insecta</taxon>
        <taxon>Pterygota</taxon>
        <taxon>Neoptera</taxon>
        <taxon>Endopterygota</taxon>
        <taxon>Coleoptera</taxon>
        <taxon>Polyphaga</taxon>
        <taxon>Cucujiformia</taxon>
        <taxon>Tenebrionidae</taxon>
        <taxon>Tenebrionidae incertae sedis</taxon>
        <taxon>Tribolium</taxon>
    </lineage>
</organism>
<reference evidence="2 3" key="1">
    <citation type="journal article" date="2008" name="Nature">
        <title>The genome of the model beetle and pest Tribolium castaneum.</title>
        <authorList>
            <consortium name="Tribolium Genome Sequencing Consortium"/>
            <person name="Richards S."/>
            <person name="Gibbs R.A."/>
            <person name="Weinstock G.M."/>
            <person name="Brown S.J."/>
            <person name="Denell R."/>
            <person name="Beeman R.W."/>
            <person name="Gibbs R."/>
            <person name="Beeman R.W."/>
            <person name="Brown S.J."/>
            <person name="Bucher G."/>
            <person name="Friedrich M."/>
            <person name="Grimmelikhuijzen C.J."/>
            <person name="Klingler M."/>
            <person name="Lorenzen M."/>
            <person name="Richards S."/>
            <person name="Roth S."/>
            <person name="Schroder R."/>
            <person name="Tautz D."/>
            <person name="Zdobnov E.M."/>
            <person name="Muzny D."/>
            <person name="Gibbs R.A."/>
            <person name="Weinstock G.M."/>
            <person name="Attaway T."/>
            <person name="Bell S."/>
            <person name="Buhay C.J."/>
            <person name="Chandrabose M.N."/>
            <person name="Chavez D."/>
            <person name="Clerk-Blankenburg K.P."/>
            <person name="Cree A."/>
            <person name="Dao M."/>
            <person name="Davis C."/>
            <person name="Chacko J."/>
            <person name="Dinh H."/>
            <person name="Dugan-Rocha S."/>
            <person name="Fowler G."/>
            <person name="Garner T.T."/>
            <person name="Garnes J."/>
            <person name="Gnirke A."/>
            <person name="Hawes A."/>
            <person name="Hernandez J."/>
            <person name="Hines S."/>
            <person name="Holder M."/>
            <person name="Hume J."/>
            <person name="Jhangiani S.N."/>
            <person name="Joshi V."/>
            <person name="Khan Z.M."/>
            <person name="Jackson L."/>
            <person name="Kovar C."/>
            <person name="Kowis A."/>
            <person name="Lee S."/>
            <person name="Lewis L.R."/>
            <person name="Margolis J."/>
            <person name="Morgan M."/>
            <person name="Nazareth L.V."/>
            <person name="Nguyen N."/>
            <person name="Okwuonu G."/>
            <person name="Parker D."/>
            <person name="Richards S."/>
            <person name="Ruiz S.J."/>
            <person name="Santibanez J."/>
            <person name="Savard J."/>
            <person name="Scherer S.E."/>
            <person name="Schneider B."/>
            <person name="Sodergren E."/>
            <person name="Tautz D."/>
            <person name="Vattahil S."/>
            <person name="Villasana D."/>
            <person name="White C.S."/>
            <person name="Wright R."/>
            <person name="Park Y."/>
            <person name="Beeman R.W."/>
            <person name="Lord J."/>
            <person name="Oppert B."/>
            <person name="Lorenzen M."/>
            <person name="Brown S."/>
            <person name="Wang L."/>
            <person name="Savard J."/>
            <person name="Tautz D."/>
            <person name="Richards S."/>
            <person name="Weinstock G."/>
            <person name="Gibbs R.A."/>
            <person name="Liu Y."/>
            <person name="Worley K."/>
            <person name="Weinstock G."/>
            <person name="Elsik C.G."/>
            <person name="Reese J.T."/>
            <person name="Elhaik E."/>
            <person name="Landan G."/>
            <person name="Graur D."/>
            <person name="Arensburger P."/>
            <person name="Atkinson P."/>
            <person name="Beeman R.W."/>
            <person name="Beidler J."/>
            <person name="Brown S.J."/>
            <person name="Demuth J.P."/>
            <person name="Drury D.W."/>
            <person name="Du Y.Z."/>
            <person name="Fujiwara H."/>
            <person name="Lorenzen M."/>
            <person name="Maselli V."/>
            <person name="Osanai M."/>
            <person name="Park Y."/>
            <person name="Robertson H.M."/>
            <person name="Tu Z."/>
            <person name="Wang J.J."/>
            <person name="Wang S."/>
            <person name="Richards S."/>
            <person name="Song H."/>
            <person name="Zhang L."/>
            <person name="Sodergren E."/>
            <person name="Werner D."/>
            <person name="Stanke M."/>
            <person name="Morgenstern B."/>
            <person name="Solovyev V."/>
            <person name="Kosarev P."/>
            <person name="Brown G."/>
            <person name="Chen H.C."/>
            <person name="Ermolaeva O."/>
            <person name="Hlavina W."/>
            <person name="Kapustin Y."/>
            <person name="Kiryutin B."/>
            <person name="Kitts P."/>
            <person name="Maglott D."/>
            <person name="Pruitt K."/>
            <person name="Sapojnikov V."/>
            <person name="Souvorov A."/>
            <person name="Mackey A.J."/>
            <person name="Waterhouse R.M."/>
            <person name="Wyder S."/>
            <person name="Zdobnov E.M."/>
            <person name="Zdobnov E.M."/>
            <person name="Wyder S."/>
            <person name="Kriventseva E.V."/>
            <person name="Kadowaki T."/>
            <person name="Bork P."/>
            <person name="Aranda M."/>
            <person name="Bao R."/>
            <person name="Beermann A."/>
            <person name="Berns N."/>
            <person name="Bolognesi R."/>
            <person name="Bonneton F."/>
            <person name="Bopp D."/>
            <person name="Brown S.J."/>
            <person name="Bucher G."/>
            <person name="Butts T."/>
            <person name="Chaumot A."/>
            <person name="Denell R.E."/>
            <person name="Ferrier D.E."/>
            <person name="Friedrich M."/>
            <person name="Gordon C.M."/>
            <person name="Jindra M."/>
            <person name="Klingler M."/>
            <person name="Lan Q."/>
            <person name="Lattorff H.M."/>
            <person name="Laudet V."/>
            <person name="von Levetsow C."/>
            <person name="Liu Z."/>
            <person name="Lutz R."/>
            <person name="Lynch J.A."/>
            <person name="da Fonseca R.N."/>
            <person name="Posnien N."/>
            <person name="Reuter R."/>
            <person name="Roth S."/>
            <person name="Savard J."/>
            <person name="Schinko J.B."/>
            <person name="Schmitt C."/>
            <person name="Schoppmeier M."/>
            <person name="Schroder R."/>
            <person name="Shippy T.D."/>
            <person name="Simonnet F."/>
            <person name="Marques-Souza H."/>
            <person name="Tautz D."/>
            <person name="Tomoyasu Y."/>
            <person name="Trauner J."/>
            <person name="Van der Zee M."/>
            <person name="Vervoort M."/>
            <person name="Wittkopp N."/>
            <person name="Wimmer E.A."/>
            <person name="Yang X."/>
            <person name="Jones A.K."/>
            <person name="Sattelle D.B."/>
            <person name="Ebert P.R."/>
            <person name="Nelson D."/>
            <person name="Scott J.G."/>
            <person name="Beeman R.W."/>
            <person name="Muthukrishnan S."/>
            <person name="Kramer K.J."/>
            <person name="Arakane Y."/>
            <person name="Beeman R.W."/>
            <person name="Zhu Q."/>
            <person name="Hogenkamp D."/>
            <person name="Dixit R."/>
            <person name="Oppert B."/>
            <person name="Jiang H."/>
            <person name="Zou Z."/>
            <person name="Marshall J."/>
            <person name="Elpidina E."/>
            <person name="Vinokurov K."/>
            <person name="Oppert C."/>
            <person name="Zou Z."/>
            <person name="Evans J."/>
            <person name="Lu Z."/>
            <person name="Zhao P."/>
            <person name="Sumathipala N."/>
            <person name="Altincicek B."/>
            <person name="Vilcinskas A."/>
            <person name="Williams M."/>
            <person name="Hultmark D."/>
            <person name="Hetru C."/>
            <person name="Jiang H."/>
            <person name="Grimmelikhuijzen C.J."/>
            <person name="Hauser F."/>
            <person name="Cazzamali G."/>
            <person name="Williamson M."/>
            <person name="Park Y."/>
            <person name="Li B."/>
            <person name="Tanaka Y."/>
            <person name="Predel R."/>
            <person name="Neupert S."/>
            <person name="Schachtner J."/>
            <person name="Verleyen P."/>
            <person name="Raible F."/>
            <person name="Bork P."/>
            <person name="Friedrich M."/>
            <person name="Walden K.K."/>
            <person name="Robertson H.M."/>
            <person name="Angeli S."/>
            <person name="Foret S."/>
            <person name="Bucher G."/>
            <person name="Schuetz S."/>
            <person name="Maleszka R."/>
            <person name="Wimmer E.A."/>
            <person name="Beeman R.W."/>
            <person name="Lorenzen M."/>
            <person name="Tomoyasu Y."/>
            <person name="Miller S.C."/>
            <person name="Grossmann D."/>
            <person name="Bucher G."/>
        </authorList>
    </citation>
    <scope>NUCLEOTIDE SEQUENCE [LARGE SCALE GENOMIC DNA]</scope>
    <source>
        <strain evidence="2 3">Georgia GA2</strain>
    </source>
</reference>
<evidence type="ECO:0000256" key="1">
    <source>
        <dbReference type="SAM" id="MobiDB-lite"/>
    </source>
</evidence>
<dbReference type="KEGG" id="tca:103314045"/>
<dbReference type="InParanoid" id="D6WWY3"/>
<gene>
    <name evidence="2" type="primary">AUGUSTUS-3.0.2_05671</name>
    <name evidence="2" type="ORF">TcasGA2_TC005671</name>
</gene>
<dbReference type="OrthoDB" id="6784536at2759"/>
<name>D6WWY3_TRICA</name>
<evidence type="ECO:0000313" key="3">
    <source>
        <dbReference type="Proteomes" id="UP000007266"/>
    </source>
</evidence>
<protein>
    <submittedName>
        <fullName evidence="2">Uncharacterized protein</fullName>
    </submittedName>
</protein>
<proteinExistence type="predicted"/>
<dbReference type="AlphaFoldDB" id="D6WWY3"/>
<feature type="compositionally biased region" description="Basic residues" evidence="1">
    <location>
        <begin position="338"/>
        <end position="347"/>
    </location>
</feature>
<reference evidence="2 3" key="2">
    <citation type="journal article" date="2010" name="Nucleic Acids Res.">
        <title>BeetleBase in 2010: revisions to provide comprehensive genomic information for Tribolium castaneum.</title>
        <authorList>
            <person name="Kim H.S."/>
            <person name="Murphy T."/>
            <person name="Xia J."/>
            <person name="Caragea D."/>
            <person name="Park Y."/>
            <person name="Beeman R.W."/>
            <person name="Lorenzen M.D."/>
            <person name="Butcher S."/>
            <person name="Manak J.R."/>
            <person name="Brown S.J."/>
        </authorList>
    </citation>
    <scope>GENOME REANNOTATION</scope>
    <source>
        <strain evidence="2 3">Georgia GA2</strain>
    </source>
</reference>
<accession>D6WWY3</accession>
<dbReference type="EMBL" id="KQ971361">
    <property type="protein sequence ID" value="EFA08075.1"/>
    <property type="molecule type" value="Genomic_DNA"/>
</dbReference>
<dbReference type="Proteomes" id="UP000007266">
    <property type="component" value="Linkage group 8"/>
</dbReference>
<dbReference type="HOGENOM" id="CLU_763621_0_0_1"/>
<keyword evidence="3" id="KW-1185">Reference proteome</keyword>
<feature type="region of interest" description="Disordered" evidence="1">
    <location>
        <begin position="327"/>
        <end position="347"/>
    </location>
</feature>
<sequence length="363" mass="40727">MDHRLTKICDGFAKDENGKIVTLPLQLPQISNAPSSLTRKSPEKRSTVKRKFIPIERMPFCAADFEKSPKKRKVERPVCKQLFKAPNEKPQKKGSYNSRQSLITKKKTVQRAPKVSVQNATSDDSVLINADESYLSATKARPATPLQTLSNLLSPISDGSANSEDREFLLLEQACASAKKPPKNNNRVASPMASVCALLESTKITNSVQKTSSIVDKINALLNEDDEEFQQYVQKRQVRRNQIRELVRGLLDEDKENNVRRSDRIAAKPSVKKFVVSPAVTKSVDLRKSTLNKNLSKNIECNSPTRRALDLYTSMRNECAVLCTPQVDRDDKMPSSGRRSRSISRKIQKQCLLLQDTPNKSSS</sequence>